<name>A0ABY7CTF2_9BASI</name>
<feature type="compositionally biased region" description="Low complexity" evidence="1">
    <location>
        <begin position="125"/>
        <end position="140"/>
    </location>
</feature>
<dbReference type="RefSeq" id="XP_053023515.1">
    <property type="nucleotide sequence ID" value="XM_053172962.1"/>
</dbReference>
<protein>
    <submittedName>
        <fullName evidence="2">Uncharacterized protein</fullName>
    </submittedName>
</protein>
<dbReference type="GeneID" id="77813856"/>
<feature type="compositionally biased region" description="Polar residues" evidence="1">
    <location>
        <begin position="95"/>
        <end position="112"/>
    </location>
</feature>
<sequence length="231" mass="24174">MAAVVISAPSSGADSAGAPGSAHSVYGGGPSELQERSLQCGMCTIGTATGQASHDQQLQPAVSENNFICCRLSSSRFPVDIGSYRLRDGHLPDQTPLSSIEKSQTLQPTPLSTRRIHSTGKHTLRSVSARASSRAPSFVRRAVHQPARQSPPHHTAQGSRGSGAPNQPSTPSPPPFLFFSSNLAACSQCQVPDRLPALPPAIPALKPLEAPSQSIALQSRSSSSSSPQWVL</sequence>
<gene>
    <name evidence="2" type="ORF">PtA15_9A84</name>
</gene>
<evidence type="ECO:0000313" key="3">
    <source>
        <dbReference type="Proteomes" id="UP001164743"/>
    </source>
</evidence>
<feature type="region of interest" description="Disordered" evidence="1">
    <location>
        <begin position="1"/>
        <end position="31"/>
    </location>
</feature>
<proteinExistence type="predicted"/>
<organism evidence="2 3">
    <name type="scientific">Puccinia triticina</name>
    <dbReference type="NCBI Taxonomy" id="208348"/>
    <lineage>
        <taxon>Eukaryota</taxon>
        <taxon>Fungi</taxon>
        <taxon>Dikarya</taxon>
        <taxon>Basidiomycota</taxon>
        <taxon>Pucciniomycotina</taxon>
        <taxon>Pucciniomycetes</taxon>
        <taxon>Pucciniales</taxon>
        <taxon>Pucciniaceae</taxon>
        <taxon>Puccinia</taxon>
    </lineage>
</organism>
<evidence type="ECO:0000313" key="2">
    <source>
        <dbReference type="EMBL" id="WAQ87960.1"/>
    </source>
</evidence>
<dbReference type="EMBL" id="CP110429">
    <property type="protein sequence ID" value="WAQ87960.1"/>
    <property type="molecule type" value="Genomic_DNA"/>
</dbReference>
<keyword evidence="3" id="KW-1185">Reference proteome</keyword>
<dbReference type="Proteomes" id="UP001164743">
    <property type="component" value="Chromosome 9A"/>
</dbReference>
<feature type="region of interest" description="Disordered" evidence="1">
    <location>
        <begin position="90"/>
        <end position="176"/>
    </location>
</feature>
<accession>A0ABY7CTF2</accession>
<feature type="compositionally biased region" description="Polar residues" evidence="1">
    <location>
        <begin position="156"/>
        <end position="167"/>
    </location>
</feature>
<reference evidence="2" key="1">
    <citation type="submission" date="2022-10" db="EMBL/GenBank/DDBJ databases">
        <title>Puccinia triticina Genome sequencing and assembly.</title>
        <authorList>
            <person name="Li C."/>
        </authorList>
    </citation>
    <scope>NUCLEOTIDE SEQUENCE</scope>
    <source>
        <strain evidence="2">Pt15</strain>
    </source>
</reference>
<evidence type="ECO:0000256" key="1">
    <source>
        <dbReference type="SAM" id="MobiDB-lite"/>
    </source>
</evidence>
<feature type="compositionally biased region" description="Low complexity" evidence="1">
    <location>
        <begin position="7"/>
        <end position="22"/>
    </location>
</feature>
<feature type="compositionally biased region" description="Basic residues" evidence="1">
    <location>
        <begin position="114"/>
        <end position="124"/>
    </location>
</feature>